<gene>
    <name evidence="2" type="ORF">TNCV_4404361</name>
</gene>
<proteinExistence type="predicted"/>
<comment type="caution">
    <text evidence="2">The sequence shown here is derived from an EMBL/GenBank/DDBJ whole genome shotgun (WGS) entry which is preliminary data.</text>
</comment>
<accession>A0A8X6VFS7</accession>
<evidence type="ECO:0000313" key="2">
    <source>
        <dbReference type="EMBL" id="GFY05769.1"/>
    </source>
</evidence>
<organism evidence="2 3">
    <name type="scientific">Trichonephila clavipes</name>
    <name type="common">Golden silk orbweaver</name>
    <name type="synonym">Nephila clavipes</name>
    <dbReference type="NCBI Taxonomy" id="2585209"/>
    <lineage>
        <taxon>Eukaryota</taxon>
        <taxon>Metazoa</taxon>
        <taxon>Ecdysozoa</taxon>
        <taxon>Arthropoda</taxon>
        <taxon>Chelicerata</taxon>
        <taxon>Arachnida</taxon>
        <taxon>Araneae</taxon>
        <taxon>Araneomorphae</taxon>
        <taxon>Entelegynae</taxon>
        <taxon>Araneoidea</taxon>
        <taxon>Nephilidae</taxon>
        <taxon>Trichonephila</taxon>
    </lineage>
</organism>
<keyword evidence="3" id="KW-1185">Reference proteome</keyword>
<sequence>MTPHHALSAVNRLFRDMMSLNVPLGEDQEQNNFQVDFINGITSGMPPHLFNLKVGAVIMLLRNLNQSAEL</sequence>
<evidence type="ECO:0000313" key="3">
    <source>
        <dbReference type="Proteomes" id="UP000887159"/>
    </source>
</evidence>
<dbReference type="AlphaFoldDB" id="A0A8X6VFS7"/>
<dbReference type="InterPro" id="IPR049163">
    <property type="entry name" value="Pif1-like_2B_dom"/>
</dbReference>
<feature type="domain" description="DNA helicase Pif1-like 2B" evidence="1">
    <location>
        <begin position="41"/>
        <end position="68"/>
    </location>
</feature>
<dbReference type="Proteomes" id="UP000887159">
    <property type="component" value="Unassembled WGS sequence"/>
</dbReference>
<name>A0A8X6VFS7_TRICX</name>
<protein>
    <recommendedName>
        <fullName evidence="1">DNA helicase Pif1-like 2B domain-containing protein</fullName>
    </recommendedName>
</protein>
<dbReference type="EMBL" id="BMAU01021255">
    <property type="protein sequence ID" value="GFY05769.1"/>
    <property type="molecule type" value="Genomic_DNA"/>
</dbReference>
<dbReference type="Pfam" id="PF21530">
    <property type="entry name" value="Pif1_2B_dom"/>
    <property type="match status" value="1"/>
</dbReference>
<reference evidence="2" key="1">
    <citation type="submission" date="2020-08" db="EMBL/GenBank/DDBJ databases">
        <title>Multicomponent nature underlies the extraordinary mechanical properties of spider dragline silk.</title>
        <authorList>
            <person name="Kono N."/>
            <person name="Nakamura H."/>
            <person name="Mori M."/>
            <person name="Yoshida Y."/>
            <person name="Ohtoshi R."/>
            <person name="Malay A.D."/>
            <person name="Moran D.A.P."/>
            <person name="Tomita M."/>
            <person name="Numata K."/>
            <person name="Arakawa K."/>
        </authorList>
    </citation>
    <scope>NUCLEOTIDE SEQUENCE</scope>
</reference>
<evidence type="ECO:0000259" key="1">
    <source>
        <dbReference type="Pfam" id="PF21530"/>
    </source>
</evidence>